<dbReference type="Gene3D" id="1.10.1660.10">
    <property type="match status" value="1"/>
</dbReference>
<evidence type="ECO:0000259" key="6">
    <source>
        <dbReference type="PROSITE" id="PS50937"/>
    </source>
</evidence>
<feature type="domain" description="HTH merR-type" evidence="6">
    <location>
        <begin position="1"/>
        <end position="71"/>
    </location>
</feature>
<keyword evidence="2" id="KW-0805">Transcription regulation</keyword>
<sequence length="269" mass="28684">MLSIGQIAQGTGVSRRMLRHWETLGLIEPARVDESTGYRRYAQSQIGRVRAVTSLRALGFGLEAIVELLDAGLTETRLVALLQARERELAEQVDEASARLAEVRSRLASVEKGNRTVMDTLRLAPLPALRLSAVRTTVLDETEIPRAAGEAVARLREHLRSQGVEDAALVLTFDGTADDVIVVTAGVETDAQGRELDVVEVPAVPEGVSVTFDQAPALLSDAWAAVDAELADRRLRTTGVHRQLVASGGALTLQAEVRALAAEAGPGGS</sequence>
<dbReference type="RefSeq" id="WP_227577805.1">
    <property type="nucleotide sequence ID" value="NZ_CP101987.1"/>
</dbReference>
<keyword evidence="5" id="KW-0175">Coiled coil</keyword>
<dbReference type="InterPro" id="IPR000551">
    <property type="entry name" value="MerR-type_HTH_dom"/>
</dbReference>
<feature type="coiled-coil region" evidence="5">
    <location>
        <begin position="79"/>
        <end position="113"/>
    </location>
</feature>
<dbReference type="InterPro" id="IPR047057">
    <property type="entry name" value="MerR_fam"/>
</dbReference>
<dbReference type="PROSITE" id="PS50937">
    <property type="entry name" value="HTH_MERR_2"/>
    <property type="match status" value="1"/>
</dbReference>
<dbReference type="PANTHER" id="PTHR30204:SF69">
    <property type="entry name" value="MERR-FAMILY TRANSCRIPTIONAL REGULATOR"/>
    <property type="match status" value="1"/>
</dbReference>
<evidence type="ECO:0000313" key="8">
    <source>
        <dbReference type="Proteomes" id="UP001316384"/>
    </source>
</evidence>
<keyword evidence="4" id="KW-0804">Transcription</keyword>
<evidence type="ECO:0000256" key="3">
    <source>
        <dbReference type="ARBA" id="ARBA00023125"/>
    </source>
</evidence>
<organism evidence="7 8">
    <name type="scientific">Cellulomonas xiejunii</name>
    <dbReference type="NCBI Taxonomy" id="2968083"/>
    <lineage>
        <taxon>Bacteria</taxon>
        <taxon>Bacillati</taxon>
        <taxon>Actinomycetota</taxon>
        <taxon>Actinomycetes</taxon>
        <taxon>Micrococcales</taxon>
        <taxon>Cellulomonadaceae</taxon>
        <taxon>Cellulomonas</taxon>
    </lineage>
</organism>
<evidence type="ECO:0000256" key="1">
    <source>
        <dbReference type="ARBA" id="ARBA00022491"/>
    </source>
</evidence>
<dbReference type="Pfam" id="PF13411">
    <property type="entry name" value="MerR_1"/>
    <property type="match status" value="1"/>
</dbReference>
<dbReference type="Gene3D" id="3.20.80.10">
    <property type="entry name" value="Regulatory factor, effector binding domain"/>
    <property type="match status" value="1"/>
</dbReference>
<dbReference type="PROSITE" id="PS00552">
    <property type="entry name" value="HTH_MERR_1"/>
    <property type="match status" value="1"/>
</dbReference>
<keyword evidence="3" id="KW-0238">DNA-binding</keyword>
<name>A0ABY5KP18_9CELL</name>
<dbReference type="InterPro" id="IPR011256">
    <property type="entry name" value="Reg_factor_effector_dom_sf"/>
</dbReference>
<dbReference type="SUPFAM" id="SSF46955">
    <property type="entry name" value="Putative DNA-binding domain"/>
    <property type="match status" value="1"/>
</dbReference>
<proteinExistence type="predicted"/>
<evidence type="ECO:0000256" key="2">
    <source>
        <dbReference type="ARBA" id="ARBA00023015"/>
    </source>
</evidence>
<dbReference type="SMART" id="SM00422">
    <property type="entry name" value="HTH_MERR"/>
    <property type="match status" value="1"/>
</dbReference>
<dbReference type="InterPro" id="IPR009061">
    <property type="entry name" value="DNA-bd_dom_put_sf"/>
</dbReference>
<gene>
    <name evidence="7" type="ORF">NP048_01880</name>
</gene>
<protein>
    <submittedName>
        <fullName evidence="7">MerR family transcriptional regulator</fullName>
    </submittedName>
</protein>
<evidence type="ECO:0000313" key="7">
    <source>
        <dbReference type="EMBL" id="UUI72242.1"/>
    </source>
</evidence>
<accession>A0ABY5KP18</accession>
<dbReference type="PANTHER" id="PTHR30204">
    <property type="entry name" value="REDOX-CYCLING DRUG-SENSING TRANSCRIPTIONAL ACTIVATOR SOXR"/>
    <property type="match status" value="1"/>
</dbReference>
<keyword evidence="1" id="KW-0678">Repressor</keyword>
<evidence type="ECO:0000256" key="5">
    <source>
        <dbReference type="SAM" id="Coils"/>
    </source>
</evidence>
<dbReference type="Proteomes" id="UP001316384">
    <property type="component" value="Chromosome"/>
</dbReference>
<keyword evidence="8" id="KW-1185">Reference proteome</keyword>
<evidence type="ECO:0000256" key="4">
    <source>
        <dbReference type="ARBA" id="ARBA00023163"/>
    </source>
</evidence>
<dbReference type="PRINTS" id="PR00040">
    <property type="entry name" value="HTHMERR"/>
</dbReference>
<dbReference type="EMBL" id="CP101987">
    <property type="protein sequence ID" value="UUI72242.1"/>
    <property type="molecule type" value="Genomic_DNA"/>
</dbReference>
<reference evidence="7 8" key="1">
    <citation type="submission" date="2022-07" db="EMBL/GenBank/DDBJ databases">
        <title>Novel species in genus cellulomonas.</title>
        <authorList>
            <person name="Ye L."/>
        </authorList>
    </citation>
    <scope>NUCLEOTIDE SEQUENCE [LARGE SCALE GENOMIC DNA]</scope>
    <source>
        <strain evidence="8">zg-B89</strain>
    </source>
</reference>